<comment type="caution">
    <text evidence="1">The sequence shown here is derived from an EMBL/GenBank/DDBJ whole genome shotgun (WGS) entry which is preliminary data.</text>
</comment>
<reference evidence="1" key="1">
    <citation type="submission" date="2022-10" db="EMBL/GenBank/DDBJ databases">
        <title>Chryseobacterium babae sp. nov. isolated from the gut of the beetle Oryctes rhinoceros, and Chryseobacterium kimseyorum sp. nov., isolated from a stick insect rearing cage.</title>
        <authorList>
            <person name="Shelomi M."/>
            <person name="Han C.-J."/>
            <person name="Chen W.-M."/>
            <person name="Chen H.-K."/>
            <person name="Liaw S.-J."/>
            <person name="Muhle E."/>
            <person name="Clermont D."/>
        </authorList>
    </citation>
    <scope>NUCLEOTIDE SEQUENCE</scope>
    <source>
        <strain evidence="1">WLa1L2M3</strain>
    </source>
</reference>
<organism evidence="1 2">
    <name type="scientific">Chryseobacterium oryctis</name>
    <dbReference type="NCBI Taxonomy" id="2952618"/>
    <lineage>
        <taxon>Bacteria</taxon>
        <taxon>Pseudomonadati</taxon>
        <taxon>Bacteroidota</taxon>
        <taxon>Flavobacteriia</taxon>
        <taxon>Flavobacteriales</taxon>
        <taxon>Weeksellaceae</taxon>
        <taxon>Chryseobacterium group</taxon>
        <taxon>Chryseobacterium</taxon>
    </lineage>
</organism>
<accession>A0ABT3HPV8</accession>
<evidence type="ECO:0000313" key="1">
    <source>
        <dbReference type="EMBL" id="MCW3161798.1"/>
    </source>
</evidence>
<dbReference type="EMBL" id="JAPDHV010000004">
    <property type="protein sequence ID" value="MCW3161798.1"/>
    <property type="molecule type" value="Genomic_DNA"/>
</dbReference>
<protein>
    <submittedName>
        <fullName evidence="1">Uncharacterized protein</fullName>
    </submittedName>
</protein>
<dbReference type="RefSeq" id="WP_264743740.1">
    <property type="nucleotide sequence ID" value="NZ_JAPDHV010000004.1"/>
</dbReference>
<gene>
    <name evidence="1" type="ORF">OH806_11040</name>
</gene>
<sequence length="244" mass="29301">MKVRLLIFIFLLFNIFLKSQSFSCEDFLQTIEGNLRTKIDLVTEEYFNLFLKDSIKIPEKNEKEIHFLQNEFNKKYPNRITKHCINSKIFTEGKVEYSSYCSEKTNIVLIDKVENYYIFNLKAFEIDDYLLFNINNETLYFFNSIPVILDNGNTLIEIKFGSEYSHGVNIYKFENEGLKNFNVEFSRQYNLEKSYIIKDWANRAKILLKLVRYDLKEVSNTFKDGVKYEYDKERYCRKFLVISK</sequence>
<keyword evidence="2" id="KW-1185">Reference proteome</keyword>
<dbReference type="Proteomes" id="UP001163719">
    <property type="component" value="Unassembled WGS sequence"/>
</dbReference>
<evidence type="ECO:0000313" key="2">
    <source>
        <dbReference type="Proteomes" id="UP001163719"/>
    </source>
</evidence>
<name>A0ABT3HPV8_9FLAO</name>
<proteinExistence type="predicted"/>